<dbReference type="InterPro" id="IPR023408">
    <property type="entry name" value="MscS_beta-dom_sf"/>
</dbReference>
<dbReference type="SUPFAM" id="SSF50182">
    <property type="entry name" value="Sm-like ribonucleoproteins"/>
    <property type="match status" value="1"/>
</dbReference>
<proteinExistence type="inferred from homology"/>
<gene>
    <name evidence="14" type="ORF">C7H85_10000</name>
</gene>
<dbReference type="InterPro" id="IPR049142">
    <property type="entry name" value="MS_channel_1st"/>
</dbReference>
<dbReference type="InterPro" id="IPR049278">
    <property type="entry name" value="MS_channel_C"/>
</dbReference>
<evidence type="ECO:0000259" key="12">
    <source>
        <dbReference type="Pfam" id="PF21082"/>
    </source>
</evidence>
<dbReference type="InterPro" id="IPR052702">
    <property type="entry name" value="MscS-like_channel"/>
</dbReference>
<dbReference type="Pfam" id="PF21082">
    <property type="entry name" value="MS_channel_3rd"/>
    <property type="match status" value="1"/>
</dbReference>
<evidence type="ECO:0000259" key="13">
    <source>
        <dbReference type="Pfam" id="PF21088"/>
    </source>
</evidence>
<feature type="domain" description="Mechanosensitive ion channel MscS C-terminal" evidence="12">
    <location>
        <begin position="1016"/>
        <end position="1099"/>
    </location>
</feature>
<feature type="coiled-coil region" evidence="7">
    <location>
        <begin position="432"/>
        <end position="462"/>
    </location>
</feature>
<evidence type="ECO:0000256" key="4">
    <source>
        <dbReference type="ARBA" id="ARBA00022692"/>
    </source>
</evidence>
<dbReference type="SUPFAM" id="SSF82689">
    <property type="entry name" value="Mechanosensitive channel protein MscS (YggB), C-terminal domain"/>
    <property type="match status" value="1"/>
</dbReference>
<dbReference type="Gene3D" id="3.30.70.100">
    <property type="match status" value="1"/>
</dbReference>
<evidence type="ECO:0000313" key="15">
    <source>
        <dbReference type="Proteomes" id="UP000240243"/>
    </source>
</evidence>
<dbReference type="AlphaFoldDB" id="A0A2P7R675"/>
<evidence type="ECO:0000259" key="10">
    <source>
        <dbReference type="Pfam" id="PF00924"/>
    </source>
</evidence>
<feature type="transmembrane region" description="Helical" evidence="9">
    <location>
        <begin position="562"/>
        <end position="580"/>
    </location>
</feature>
<comment type="subcellular location">
    <subcellularLocation>
        <location evidence="1">Cell membrane</location>
        <topology evidence="1">Multi-pass membrane protein</topology>
    </subcellularLocation>
</comment>
<dbReference type="Gene3D" id="2.30.30.60">
    <property type="match status" value="1"/>
</dbReference>
<keyword evidence="3" id="KW-1003">Cell membrane</keyword>
<dbReference type="InterPro" id="IPR025692">
    <property type="entry name" value="MscS_IM_dom1"/>
</dbReference>
<dbReference type="InterPro" id="IPR006686">
    <property type="entry name" value="MscS_channel_CS"/>
</dbReference>
<dbReference type="PANTHER" id="PTHR30347">
    <property type="entry name" value="POTASSIUM CHANNEL RELATED"/>
    <property type="match status" value="1"/>
</dbReference>
<evidence type="ECO:0000256" key="2">
    <source>
        <dbReference type="ARBA" id="ARBA00008017"/>
    </source>
</evidence>
<dbReference type="EMBL" id="PXYG01000003">
    <property type="protein sequence ID" value="PSJ45703.1"/>
    <property type="molecule type" value="Genomic_DNA"/>
</dbReference>
<dbReference type="PANTHER" id="PTHR30347:SF1">
    <property type="entry name" value="MECHANOSENSITIVE CHANNEL MSCK"/>
    <property type="match status" value="1"/>
</dbReference>
<evidence type="ECO:0000313" key="14">
    <source>
        <dbReference type="EMBL" id="PSJ45703.1"/>
    </source>
</evidence>
<dbReference type="PROSITE" id="PS01246">
    <property type="entry name" value="UPF0003"/>
    <property type="match status" value="1"/>
</dbReference>
<feature type="domain" description="Mechanosensitive ion channel MscS" evidence="10">
    <location>
        <begin position="943"/>
        <end position="1008"/>
    </location>
</feature>
<accession>A0A2P7R675</accession>
<dbReference type="InterPro" id="IPR011066">
    <property type="entry name" value="MscS_channel_C_sf"/>
</dbReference>
<dbReference type="GO" id="GO:0008381">
    <property type="term" value="F:mechanosensitive monoatomic ion channel activity"/>
    <property type="evidence" value="ECO:0007669"/>
    <property type="project" value="UniProtKB-ARBA"/>
</dbReference>
<feature type="transmembrane region" description="Helical" evidence="9">
    <location>
        <begin position="665"/>
        <end position="686"/>
    </location>
</feature>
<evidence type="ECO:0000256" key="8">
    <source>
        <dbReference type="SAM" id="MobiDB-lite"/>
    </source>
</evidence>
<evidence type="ECO:0000256" key="1">
    <source>
        <dbReference type="ARBA" id="ARBA00004651"/>
    </source>
</evidence>
<evidence type="ECO:0000256" key="6">
    <source>
        <dbReference type="ARBA" id="ARBA00023136"/>
    </source>
</evidence>
<reference evidence="14 15" key="1">
    <citation type="submission" date="2018-03" db="EMBL/GenBank/DDBJ databases">
        <title>The draft genome of Zobellella sp. 59N8.</title>
        <authorList>
            <person name="Liu L."/>
            <person name="Li L."/>
            <person name="Zhang X."/>
            <person name="Liang L."/>
            <person name="Wang T."/>
        </authorList>
    </citation>
    <scope>NUCLEOTIDE SEQUENCE [LARGE SCALE GENOMIC DNA]</scope>
    <source>
        <strain evidence="14 15">59N8</strain>
    </source>
</reference>
<dbReference type="InterPro" id="IPR010920">
    <property type="entry name" value="LSM_dom_sf"/>
</dbReference>
<comment type="similarity">
    <text evidence="2">Belongs to the MscS (TC 1.A.23) family.</text>
</comment>
<feature type="domain" description="Mechanosensitive ion channel transmembrane helices 2/3" evidence="13">
    <location>
        <begin position="900"/>
        <end position="941"/>
    </location>
</feature>
<dbReference type="SUPFAM" id="SSF82861">
    <property type="entry name" value="Mechanosensitive channel protein MscS (YggB), transmembrane region"/>
    <property type="match status" value="1"/>
</dbReference>
<organism evidence="14 15">
    <name type="scientific">Zobellella endophytica</name>
    <dbReference type="NCBI Taxonomy" id="2116700"/>
    <lineage>
        <taxon>Bacteria</taxon>
        <taxon>Pseudomonadati</taxon>
        <taxon>Pseudomonadota</taxon>
        <taxon>Gammaproteobacteria</taxon>
        <taxon>Aeromonadales</taxon>
        <taxon>Aeromonadaceae</taxon>
        <taxon>Zobellella</taxon>
    </lineage>
</organism>
<keyword evidence="15" id="KW-1185">Reference proteome</keyword>
<feature type="transmembrane region" description="Helical" evidence="9">
    <location>
        <begin position="901"/>
        <end position="922"/>
    </location>
</feature>
<feature type="transmembrane region" description="Helical" evidence="9">
    <location>
        <begin position="633"/>
        <end position="653"/>
    </location>
</feature>
<evidence type="ECO:0000256" key="3">
    <source>
        <dbReference type="ARBA" id="ARBA00022475"/>
    </source>
</evidence>
<feature type="domain" description="Mechanosensitive ion channel inner membrane" evidence="11">
    <location>
        <begin position="515"/>
        <end position="839"/>
    </location>
</feature>
<protein>
    <submittedName>
        <fullName evidence="14">Mechanosensitive ion channel protein MscS</fullName>
    </submittedName>
</protein>
<dbReference type="Pfam" id="PF21088">
    <property type="entry name" value="MS_channel_1st"/>
    <property type="match status" value="1"/>
</dbReference>
<comment type="caution">
    <text evidence="14">The sequence shown here is derived from an EMBL/GenBank/DDBJ whole genome shotgun (WGS) entry which is preliminary data.</text>
</comment>
<evidence type="ECO:0000256" key="5">
    <source>
        <dbReference type="ARBA" id="ARBA00022989"/>
    </source>
</evidence>
<evidence type="ECO:0000259" key="11">
    <source>
        <dbReference type="Pfam" id="PF12794"/>
    </source>
</evidence>
<keyword evidence="5 9" id="KW-1133">Transmembrane helix</keyword>
<feature type="compositionally biased region" description="Low complexity" evidence="8">
    <location>
        <begin position="197"/>
        <end position="206"/>
    </location>
</feature>
<feature type="transmembrane region" description="Helical" evidence="9">
    <location>
        <begin position="592"/>
        <end position="613"/>
    </location>
</feature>
<evidence type="ECO:0000256" key="7">
    <source>
        <dbReference type="SAM" id="Coils"/>
    </source>
</evidence>
<dbReference type="InterPro" id="IPR011014">
    <property type="entry name" value="MscS_channel_TM-2"/>
</dbReference>
<dbReference type="InterPro" id="IPR006685">
    <property type="entry name" value="MscS_channel_2nd"/>
</dbReference>
<sequence>MGLILILSLVWCCGLWLSQPVRAAEPDEQALVLSQQLPELRRALNEGQAQLAGQVEAIDDAPAQAWLQAGLAAQATKQLEGENLAEAARQLWQQVLDNERSAEARLSGALERAELAHSADERLDQARRQLDELAGLLTGEGRSQSLTQVEDDIAELKARQSLLLSEVEQKQQALARLEEEQRGQQQALETLRRQAPEEAAPAVQAESTPELAEAREALQSSVQRRTDARQLAAELDGQTIPVRQALLQLEIRALALANQLLNLHIQQREGEFNRRSSEELRALSVELHRLAEREPEAQTRFAAELETLRGHIDGVATAYEQLRLMQQRRDDYGERETRLTQTLESIRERLDIGGLTEALGVQFLDEKRRLNEYKEPRFSLQVLERDLAQSRLRSISLRDQLRELAGQPRPPSDDPAQGELHRIKTQILTLQLQAEEQLSEQLRQNEVRLRELNRLVAELDQTLSESLLWWPSHATIGAGWLKQVPDATLSLLSPGNWLPLLKLLLLVLVASPFNTALALLTTVLLVFWGRNTREQLTLLAEQSSHRYTDNIGLTFKAIGWSLLRVLPVPLLLLLAASQLATLADAEPVAEVLAGALGNIALWWLAGHLFLLFVREHGPGNAHFNWHPLLLARLGTILSWFLPAQLLLLLGLALSFSHPDEAVYDVFGRLILLLITGLNGLATWRLLAPGSRHETAFVSDGKRRFIRIGMSLLFAILGLLILGGYLITVAELLPRFVDSLVVLSLVWLAYSLAARALILSETHLLLRRKREQRAKTAEEGNSMGEGNVELPDPHLSLEDINQQTRTLLRTATLTLLAVALFWVWAEVLPALTWLDGVTLWSRTITVGESEVLSAVSLQDFLLAIFLGTVYLLAARNLPGLVEILLARSSLMDAAHSYTVTTLLRYALAVMAVITVFSLLGLRWSELQWMVAALTLGLGFGLQEVVANFVSGIIMLFERPVRVGDTITIGEFSGTVARIRTRATTIIDWDNREIVVPNKAFITERLINWTLSDNVTRIVIKVGVSYDADVDQAKALLEQIAEAHPLTLEEPPPSVFFTLFGASTLDFELRAYVDKMNDRMVTTSELNFAILKAFRQAGIEIAFPQMDLHIRHLPREAPAAGRDAAE</sequence>
<feature type="transmembrane region" description="Helical" evidence="9">
    <location>
        <begin position="707"/>
        <end position="727"/>
    </location>
</feature>
<feature type="transmembrane region" description="Helical" evidence="9">
    <location>
        <begin position="805"/>
        <end position="824"/>
    </location>
</feature>
<feature type="transmembrane region" description="Helical" evidence="9">
    <location>
        <begin position="928"/>
        <end position="955"/>
    </location>
</feature>
<dbReference type="GO" id="GO:0005886">
    <property type="term" value="C:plasma membrane"/>
    <property type="evidence" value="ECO:0007669"/>
    <property type="project" value="UniProtKB-SubCell"/>
</dbReference>
<dbReference type="Gene3D" id="1.10.287.1260">
    <property type="match status" value="1"/>
</dbReference>
<dbReference type="Pfam" id="PF12794">
    <property type="entry name" value="MscS_TM"/>
    <property type="match status" value="1"/>
</dbReference>
<dbReference type="Pfam" id="PF00924">
    <property type="entry name" value="MS_channel_2nd"/>
    <property type="match status" value="1"/>
</dbReference>
<dbReference type="Proteomes" id="UP000240243">
    <property type="component" value="Unassembled WGS sequence"/>
</dbReference>
<evidence type="ECO:0000256" key="9">
    <source>
        <dbReference type="SAM" id="Phobius"/>
    </source>
</evidence>
<keyword evidence="7" id="KW-0175">Coiled coil</keyword>
<feature type="transmembrane region" description="Helical" evidence="9">
    <location>
        <begin position="859"/>
        <end position="880"/>
    </location>
</feature>
<name>A0A2P7R675_9GAMM</name>
<keyword evidence="6 9" id="KW-0472">Membrane</keyword>
<keyword evidence="4 9" id="KW-0812">Transmembrane</keyword>
<feature type="region of interest" description="Disordered" evidence="8">
    <location>
        <begin position="185"/>
        <end position="209"/>
    </location>
</feature>
<feature type="transmembrane region" description="Helical" evidence="9">
    <location>
        <begin position="739"/>
        <end position="759"/>
    </location>
</feature>
<feature type="transmembrane region" description="Helical" evidence="9">
    <location>
        <begin position="503"/>
        <end position="528"/>
    </location>
</feature>